<dbReference type="PANTHER" id="PTHR34846:SF10">
    <property type="entry name" value="CYTOPLASMIC PROTEIN"/>
    <property type="match status" value="1"/>
</dbReference>
<dbReference type="EMBL" id="BSUJ01000001">
    <property type="protein sequence ID" value="GMA19868.1"/>
    <property type="molecule type" value="Genomic_DNA"/>
</dbReference>
<comment type="caution">
    <text evidence="2">The sequence shown here is derived from an EMBL/GenBank/DDBJ whole genome shotgun (WGS) entry which is preliminary data.</text>
</comment>
<evidence type="ECO:0000313" key="3">
    <source>
        <dbReference type="Proteomes" id="UP001157109"/>
    </source>
</evidence>
<dbReference type="InterPro" id="IPR003779">
    <property type="entry name" value="CMD-like"/>
</dbReference>
<reference evidence="3" key="1">
    <citation type="journal article" date="2019" name="Int. J. Syst. Evol. Microbiol.">
        <title>The Global Catalogue of Microorganisms (GCM) 10K type strain sequencing project: providing services to taxonomists for standard genome sequencing and annotation.</title>
        <authorList>
            <consortium name="The Broad Institute Genomics Platform"/>
            <consortium name="The Broad Institute Genome Sequencing Center for Infectious Disease"/>
            <person name="Wu L."/>
            <person name="Ma J."/>
        </authorList>
    </citation>
    <scope>NUCLEOTIDE SEQUENCE [LARGE SCALE GENOMIC DNA]</scope>
    <source>
        <strain evidence="3">NBRC 105830</strain>
    </source>
</reference>
<dbReference type="Pfam" id="PF02627">
    <property type="entry name" value="CMD"/>
    <property type="match status" value="1"/>
</dbReference>
<keyword evidence="3" id="KW-1185">Reference proteome</keyword>
<protein>
    <submittedName>
        <fullName evidence="2">Transposase</fullName>
    </submittedName>
</protein>
<sequence length="194" mass="21409">MPSTSTFRIPKAEITGLYGMVLRQVSKRMFAGEIPDSMYVYFHNRPVLRAVTSFSMKAQRWHTLDRQLASYAQVLTAGVVGCSWCVDYGYYLAQHDGLDLAKLREVGRWRESAVFTPVERAVLEYADAMTQTPLTVTDEMVAGLVESLGAPAVVELTQVVALENMYARFNHAAGVSSQGFSDTCEIPQPVASSS</sequence>
<gene>
    <name evidence="2" type="ORF">GCM10025862_18890</name>
</gene>
<organism evidence="2 3">
    <name type="scientific">Arsenicicoccus piscis</name>
    <dbReference type="NCBI Taxonomy" id="673954"/>
    <lineage>
        <taxon>Bacteria</taxon>
        <taxon>Bacillati</taxon>
        <taxon>Actinomycetota</taxon>
        <taxon>Actinomycetes</taxon>
        <taxon>Micrococcales</taxon>
        <taxon>Intrasporangiaceae</taxon>
        <taxon>Arsenicicoccus</taxon>
    </lineage>
</organism>
<accession>A0ABQ6HQD3</accession>
<dbReference type="PANTHER" id="PTHR34846">
    <property type="entry name" value="4-CARBOXYMUCONOLACTONE DECARBOXYLASE FAMILY PROTEIN (AFU_ORTHOLOGUE AFUA_6G11590)"/>
    <property type="match status" value="1"/>
</dbReference>
<dbReference type="Proteomes" id="UP001157109">
    <property type="component" value="Unassembled WGS sequence"/>
</dbReference>
<dbReference type="InterPro" id="IPR029032">
    <property type="entry name" value="AhpD-like"/>
</dbReference>
<dbReference type="SUPFAM" id="SSF69118">
    <property type="entry name" value="AhpD-like"/>
    <property type="match status" value="1"/>
</dbReference>
<dbReference type="Gene3D" id="1.20.1290.10">
    <property type="entry name" value="AhpD-like"/>
    <property type="match status" value="1"/>
</dbReference>
<evidence type="ECO:0000259" key="1">
    <source>
        <dbReference type="Pfam" id="PF02627"/>
    </source>
</evidence>
<dbReference type="RefSeq" id="WP_241444642.1">
    <property type="nucleotide sequence ID" value="NZ_BSUJ01000001.1"/>
</dbReference>
<name>A0ABQ6HQD3_9MICO</name>
<proteinExistence type="predicted"/>
<evidence type="ECO:0000313" key="2">
    <source>
        <dbReference type="EMBL" id="GMA19868.1"/>
    </source>
</evidence>
<feature type="domain" description="Carboxymuconolactone decarboxylase-like" evidence="1">
    <location>
        <begin position="47"/>
        <end position="127"/>
    </location>
</feature>